<evidence type="ECO:0000256" key="5">
    <source>
        <dbReference type="ARBA" id="ARBA00022806"/>
    </source>
</evidence>
<keyword evidence="10" id="KW-0539">Nucleus</keyword>
<dbReference type="Pfam" id="PF16124">
    <property type="entry name" value="RecQ_Zn_bind"/>
    <property type="match status" value="1"/>
</dbReference>
<feature type="coiled-coil region" evidence="11">
    <location>
        <begin position="90"/>
        <end position="131"/>
    </location>
</feature>
<proteinExistence type="inferred from homology"/>
<dbReference type="InterPro" id="IPR001650">
    <property type="entry name" value="Helicase_C-like"/>
</dbReference>
<dbReference type="Proteomes" id="UP001642483">
    <property type="component" value="Unassembled WGS sequence"/>
</dbReference>
<keyword evidence="3 10" id="KW-0547">Nucleotide-binding</keyword>
<dbReference type="PANTHER" id="PTHR13710">
    <property type="entry name" value="DNA HELICASE RECQ FAMILY MEMBER"/>
    <property type="match status" value="1"/>
</dbReference>
<comment type="similarity">
    <text evidence="1 10">Belongs to the helicase family. RecQ subfamily.</text>
</comment>
<feature type="domain" description="Helicase C-terminal" evidence="13">
    <location>
        <begin position="359"/>
        <end position="507"/>
    </location>
</feature>
<dbReference type="InterPro" id="IPR036388">
    <property type="entry name" value="WH-like_DNA-bd_sf"/>
</dbReference>
<dbReference type="PROSITE" id="PS51194">
    <property type="entry name" value="HELICASE_CTER"/>
    <property type="match status" value="1"/>
</dbReference>
<comment type="catalytic activity">
    <reaction evidence="10">
        <text>ATP + H2O = ADP + phosphate + H(+)</text>
        <dbReference type="Rhea" id="RHEA:13065"/>
        <dbReference type="ChEBI" id="CHEBI:15377"/>
        <dbReference type="ChEBI" id="CHEBI:15378"/>
        <dbReference type="ChEBI" id="CHEBI:30616"/>
        <dbReference type="ChEBI" id="CHEBI:43474"/>
        <dbReference type="ChEBI" id="CHEBI:456216"/>
    </reaction>
</comment>
<evidence type="ECO:0000256" key="11">
    <source>
        <dbReference type="SAM" id="Coils"/>
    </source>
</evidence>
<dbReference type="CDD" id="cd18794">
    <property type="entry name" value="SF2_C_RecQ"/>
    <property type="match status" value="1"/>
</dbReference>
<dbReference type="SMART" id="SM00490">
    <property type="entry name" value="HELICc"/>
    <property type="match status" value="1"/>
</dbReference>
<evidence type="ECO:0000256" key="3">
    <source>
        <dbReference type="ARBA" id="ARBA00022741"/>
    </source>
</evidence>
<comment type="catalytic activity">
    <reaction evidence="9 10">
        <text>Couples ATP hydrolysis with the unwinding of duplex DNA by translocating in the 3'-5' direction.</text>
        <dbReference type="EC" id="5.6.2.4"/>
    </reaction>
</comment>
<keyword evidence="4 10" id="KW-0378">Hydrolase</keyword>
<gene>
    <name evidence="14" type="ORF">CVLEPA_LOCUS18883</name>
</gene>
<organism evidence="14 15">
    <name type="scientific">Clavelina lepadiformis</name>
    <name type="common">Light-bulb sea squirt</name>
    <name type="synonym">Ascidia lepadiformis</name>
    <dbReference type="NCBI Taxonomy" id="159417"/>
    <lineage>
        <taxon>Eukaryota</taxon>
        <taxon>Metazoa</taxon>
        <taxon>Chordata</taxon>
        <taxon>Tunicata</taxon>
        <taxon>Ascidiacea</taxon>
        <taxon>Aplousobranchia</taxon>
        <taxon>Clavelinidae</taxon>
        <taxon>Clavelina</taxon>
    </lineage>
</organism>
<evidence type="ECO:0000256" key="6">
    <source>
        <dbReference type="ARBA" id="ARBA00022840"/>
    </source>
</evidence>
<dbReference type="SUPFAM" id="SSF52540">
    <property type="entry name" value="P-loop containing nucleoside triphosphate hydrolases"/>
    <property type="match status" value="1"/>
</dbReference>
<protein>
    <recommendedName>
        <fullName evidence="10">ATP-dependent DNA helicase</fullName>
        <ecNumber evidence="10">5.6.2.4</ecNumber>
    </recommendedName>
</protein>
<keyword evidence="2" id="KW-0479">Metal-binding</keyword>
<dbReference type="Gene3D" id="1.10.10.10">
    <property type="entry name" value="Winged helix-like DNA-binding domain superfamily/Winged helix DNA-binding domain"/>
    <property type="match status" value="1"/>
</dbReference>
<evidence type="ECO:0000256" key="10">
    <source>
        <dbReference type="RuleBase" id="RU364117"/>
    </source>
</evidence>
<keyword evidence="5 10" id="KW-0347">Helicase</keyword>
<dbReference type="InterPro" id="IPR027417">
    <property type="entry name" value="P-loop_NTPase"/>
</dbReference>
<dbReference type="EC" id="5.6.2.4" evidence="10"/>
<reference evidence="14 15" key="1">
    <citation type="submission" date="2024-02" db="EMBL/GenBank/DDBJ databases">
        <authorList>
            <person name="Daric V."/>
            <person name="Darras S."/>
        </authorList>
    </citation>
    <scope>NUCLEOTIDE SEQUENCE [LARGE SCALE GENOMIC DNA]</scope>
</reference>
<sequence length="645" mass="73475">MWHFITRISKRRLRQFTKVLPTQNQERFNRNTGCVPQLQYHLWPANDNKAASRPQNSWRKGFLEINNSALSNAEHELPENQDGTSQLERKKQISNELKSLHKQKELLESRITELESALQVEEDEKNCWKLEDFPWSLEIRMRLEQFGIDNFHPHQLQAINATLSNKDVMVVFGTGGGKSLCYQLPALVSKGVTVVVSPLVSLITDQVMNLEKNQIKAHMLTGNTSWTETLEIYNAMESHTTEMKLLYVTPEKVAQSKTFLAQLDTCYRNGNLSRIAIDEVHCVNQWGNAFRPDYKLLGILKRQFPTTPIIGLTATSTEKVLNEIKSVLNIPNALVFRSSLRRDNLFYEVRQKPNTHKKLIDDMARTIKTGFFGKSGIVYCLSKRNCSDVCKGLASHGIHAGVYHANLSSSEREETHIKWLKGDIQVICATVAFGMGINKPDVNFVIHHTMSKSIESYYQESGRAGRDGSLALCLLYFALKDVSRQNNMVLKESAGLENLAKMVQYCHDTTSCRQKLICEHFGEKFAHECSGMCDSCTQAQASICDVTSVCRTILDLVQSSVTRKENLTGKKIVEIMKKKNHEQFSEVDFERIILHMLIAGYLREEYRIVKSYTITYILPGRKRSLLKRHSVKLNLPLPASMKKPA</sequence>
<evidence type="ECO:0000313" key="14">
    <source>
        <dbReference type="EMBL" id="CAK8686851.1"/>
    </source>
</evidence>
<evidence type="ECO:0000259" key="13">
    <source>
        <dbReference type="PROSITE" id="PS51194"/>
    </source>
</evidence>
<keyword evidence="7" id="KW-0238">DNA-binding</keyword>
<dbReference type="InterPro" id="IPR011545">
    <property type="entry name" value="DEAD/DEAH_box_helicase_dom"/>
</dbReference>
<evidence type="ECO:0000256" key="2">
    <source>
        <dbReference type="ARBA" id="ARBA00022723"/>
    </source>
</evidence>
<name>A0ABP0G7P2_CLALP</name>
<accession>A0ABP0G7P2</accession>
<dbReference type="InterPro" id="IPR014001">
    <property type="entry name" value="Helicase_ATP-bd"/>
</dbReference>
<keyword evidence="15" id="KW-1185">Reference proteome</keyword>
<feature type="domain" description="Helicase ATP-binding" evidence="12">
    <location>
        <begin position="159"/>
        <end position="334"/>
    </location>
</feature>
<dbReference type="PROSITE" id="PS51192">
    <property type="entry name" value="HELICASE_ATP_BIND_1"/>
    <property type="match status" value="1"/>
</dbReference>
<evidence type="ECO:0000256" key="4">
    <source>
        <dbReference type="ARBA" id="ARBA00022801"/>
    </source>
</evidence>
<comment type="subcellular location">
    <subcellularLocation>
        <location evidence="10">Nucleus</location>
    </subcellularLocation>
</comment>
<evidence type="ECO:0000256" key="7">
    <source>
        <dbReference type="ARBA" id="ARBA00023125"/>
    </source>
</evidence>
<dbReference type="EMBL" id="CAWYQH010000103">
    <property type="protein sequence ID" value="CAK8686851.1"/>
    <property type="molecule type" value="Genomic_DNA"/>
</dbReference>
<evidence type="ECO:0000256" key="1">
    <source>
        <dbReference type="ARBA" id="ARBA00005446"/>
    </source>
</evidence>
<evidence type="ECO:0000256" key="8">
    <source>
        <dbReference type="ARBA" id="ARBA00023235"/>
    </source>
</evidence>
<evidence type="ECO:0000259" key="12">
    <source>
        <dbReference type="PROSITE" id="PS51192"/>
    </source>
</evidence>
<dbReference type="SMART" id="SM00487">
    <property type="entry name" value="DEXDc"/>
    <property type="match status" value="1"/>
</dbReference>
<dbReference type="NCBIfam" id="TIGR00614">
    <property type="entry name" value="recQ_fam"/>
    <property type="match status" value="1"/>
</dbReference>
<keyword evidence="6 10" id="KW-0067">ATP-binding</keyword>
<dbReference type="InterPro" id="IPR032284">
    <property type="entry name" value="RecQ_Zn-bd"/>
</dbReference>
<dbReference type="PANTHER" id="PTHR13710:SF105">
    <property type="entry name" value="ATP-DEPENDENT DNA HELICASE Q1"/>
    <property type="match status" value="1"/>
</dbReference>
<dbReference type="Pfam" id="PF00270">
    <property type="entry name" value="DEAD"/>
    <property type="match status" value="1"/>
</dbReference>
<dbReference type="InterPro" id="IPR004589">
    <property type="entry name" value="DNA_helicase_ATP-dep_RecQ"/>
</dbReference>
<evidence type="ECO:0000313" key="15">
    <source>
        <dbReference type="Proteomes" id="UP001642483"/>
    </source>
</evidence>
<keyword evidence="8" id="KW-0413">Isomerase</keyword>
<dbReference type="Gene3D" id="3.40.50.300">
    <property type="entry name" value="P-loop containing nucleotide triphosphate hydrolases"/>
    <property type="match status" value="2"/>
</dbReference>
<comment type="caution">
    <text evidence="14">The sequence shown here is derived from an EMBL/GenBank/DDBJ whole genome shotgun (WGS) entry which is preliminary data.</text>
</comment>
<dbReference type="Pfam" id="PF00271">
    <property type="entry name" value="Helicase_C"/>
    <property type="match status" value="1"/>
</dbReference>
<keyword evidence="11" id="KW-0175">Coiled coil</keyword>
<evidence type="ECO:0000256" key="9">
    <source>
        <dbReference type="ARBA" id="ARBA00034617"/>
    </source>
</evidence>